<dbReference type="Proteomes" id="UP000007058">
    <property type="component" value="Chromosome"/>
</dbReference>
<dbReference type="Gene3D" id="2.130.10.10">
    <property type="entry name" value="YVTN repeat-like/Quinoprotein amine dehydrogenase"/>
    <property type="match status" value="1"/>
</dbReference>
<sequence length="395" mass="41865">MKTRILALLVAALTAPSAQAADHKGHGPTLPPGCAAEDTRLACASQATPVFLPDGALVLGWVAGGRVMAARSNDGGASFEQALSLNAGRETIDANADARLALAADSRGRVFAAWATRDKSYNGTLALARSTDGGRSFQPSPPLAAAAPSRRFPTLKVEPGDRLLLAWIEKSADPSRKTARLGLARSDDGAETLTTQETAQSDVCECCRIGLELTPDGRPVLLWRHVFAPNIRDHAVMVFADRDRPGPIRKIAEDNWRVDACPHVGPSLAATPDGALHVAWYTAGTARKGMFFASAAGPEAPFSEPQPLGDAAMTVSQPSLLTVRGRLWMAWKEFDGETTTVLARHSDDSGRSWSAPRPVARTADASDRPILAGNGKGALLSWVTRAEGWRLTAVE</sequence>
<accession>Q2W1C3</accession>
<dbReference type="InterPro" id="IPR015943">
    <property type="entry name" value="WD40/YVTN_repeat-like_dom_sf"/>
</dbReference>
<evidence type="ECO:0008006" key="4">
    <source>
        <dbReference type="Google" id="ProtNLM"/>
    </source>
</evidence>
<organism evidence="2 3">
    <name type="scientific">Paramagnetospirillum magneticum (strain ATCC 700264 / AMB-1)</name>
    <name type="common">Magnetospirillum magneticum</name>
    <dbReference type="NCBI Taxonomy" id="342108"/>
    <lineage>
        <taxon>Bacteria</taxon>
        <taxon>Pseudomonadati</taxon>
        <taxon>Pseudomonadota</taxon>
        <taxon>Alphaproteobacteria</taxon>
        <taxon>Rhodospirillales</taxon>
        <taxon>Magnetospirillaceae</taxon>
        <taxon>Paramagnetospirillum</taxon>
    </lineage>
</organism>
<feature type="chain" id="PRO_5004218096" description="Glycosyl hydrolase" evidence="1">
    <location>
        <begin position="21"/>
        <end position="395"/>
    </location>
</feature>
<dbReference type="SUPFAM" id="SSF50939">
    <property type="entry name" value="Sialidases"/>
    <property type="match status" value="2"/>
</dbReference>
<dbReference type="CDD" id="cd15482">
    <property type="entry name" value="Sialidase_non-viral"/>
    <property type="match status" value="2"/>
</dbReference>
<evidence type="ECO:0000313" key="3">
    <source>
        <dbReference type="Proteomes" id="UP000007058"/>
    </source>
</evidence>
<dbReference type="HOGENOM" id="CLU_658671_0_0_5"/>
<keyword evidence="3" id="KW-1185">Reference proteome</keyword>
<dbReference type="RefSeq" id="WP_011385907.1">
    <property type="nucleotide sequence ID" value="NC_007626.1"/>
</dbReference>
<protein>
    <recommendedName>
        <fullName evidence="4">Glycosyl hydrolase</fullName>
    </recommendedName>
</protein>
<keyword evidence="1" id="KW-0732">Signal</keyword>
<evidence type="ECO:0000313" key="2">
    <source>
        <dbReference type="EMBL" id="BAE52352.1"/>
    </source>
</evidence>
<name>Q2W1C3_PARM1</name>
<feature type="signal peptide" evidence="1">
    <location>
        <begin position="1"/>
        <end position="20"/>
    </location>
</feature>
<evidence type="ECO:0000256" key="1">
    <source>
        <dbReference type="SAM" id="SignalP"/>
    </source>
</evidence>
<dbReference type="Gene3D" id="2.120.10.10">
    <property type="match status" value="1"/>
</dbReference>
<dbReference type="OrthoDB" id="9764969at2"/>
<proteinExistence type="predicted"/>
<dbReference type="KEGG" id="mag:amb3548"/>
<dbReference type="EMBL" id="AP007255">
    <property type="protein sequence ID" value="BAE52352.1"/>
    <property type="molecule type" value="Genomic_DNA"/>
</dbReference>
<dbReference type="InterPro" id="IPR036278">
    <property type="entry name" value="Sialidase_sf"/>
</dbReference>
<gene>
    <name evidence="2" type="ordered locus">amb3548</name>
</gene>
<dbReference type="AlphaFoldDB" id="Q2W1C3"/>
<dbReference type="STRING" id="342108.amb3548"/>
<reference evidence="2 3" key="1">
    <citation type="journal article" date="2005" name="DNA Res.">
        <title>Complete genome sequence of the facultative anaerobic magnetotactic bacterium Magnetospirillum sp. strain AMB-1.</title>
        <authorList>
            <person name="Matsunaga T."/>
            <person name="Okamura Y."/>
            <person name="Fukuda Y."/>
            <person name="Wahyudi A.T."/>
            <person name="Murase Y."/>
            <person name="Takeyama H."/>
        </authorList>
    </citation>
    <scope>NUCLEOTIDE SEQUENCE [LARGE SCALE GENOMIC DNA]</scope>
    <source>
        <strain evidence="3">ATCC 700264 / AMB-1</strain>
    </source>
</reference>